<dbReference type="GO" id="GO:0005739">
    <property type="term" value="C:mitochondrion"/>
    <property type="evidence" value="ECO:0007669"/>
    <property type="project" value="GOC"/>
</dbReference>
<keyword evidence="6" id="KW-1185">Reference proteome</keyword>
<sequence>MFRSILKNNQGLSIINKRVTNIRNPNSFRLLSNNACHQLQNNPLDSKSNKISPNNTKTSTDDITFKSKKPLSRVPIGVDGNSGYRNGNERGNENVNGVNSGSIEFSTWKAGILFIIVGSALSYFFQKEKKRLEVEREAEANRGYGKPLIGGPFKLINSATNEEFTEKDLLNKWSLIYFGFTHCPDICPDELDKLGIWLNTLKSKHNIEIQPIFITCDPARDSPDVIKEYLKDFHEDIIGLTGDYDSIKDVCKKYRVYFSTPPGIQPTQDYLVDHSVFFYLMDPEGNFAQVLGLNSDEVTGVENIKEYVDNFVPTAERQKRDETWYAFLFK</sequence>
<evidence type="ECO:0000256" key="3">
    <source>
        <dbReference type="PIRSR" id="PIRSR603782-2"/>
    </source>
</evidence>
<gene>
    <name evidence="5" type="primary">TPHA0A04190</name>
    <name evidence="5" type="ordered locus">TPHA_0A04190</name>
</gene>
<evidence type="ECO:0000313" key="6">
    <source>
        <dbReference type="Proteomes" id="UP000005666"/>
    </source>
</evidence>
<accession>G8BNL6</accession>
<feature type="binding site" evidence="2">
    <location>
        <position position="187"/>
    </location>
    <ligand>
        <name>Cu cation</name>
        <dbReference type="ChEBI" id="CHEBI:23378"/>
    </ligand>
</feature>
<dbReference type="AlphaFoldDB" id="G8BNL6"/>
<dbReference type="InterPro" id="IPR003782">
    <property type="entry name" value="SCO1/SenC"/>
</dbReference>
<keyword evidence="2" id="KW-0186">Copper</keyword>
<dbReference type="Proteomes" id="UP000005666">
    <property type="component" value="Chromosome 1"/>
</dbReference>
<proteinExistence type="inferred from homology"/>
<dbReference type="FunFam" id="3.40.30.10:FF:000013">
    <property type="entry name" value="Blast:Protein SCO1 homolog, mitochondrial"/>
    <property type="match status" value="1"/>
</dbReference>
<keyword evidence="3" id="KW-1015">Disulfide bond</keyword>
<feature type="disulfide bond" description="Redox-active" evidence="3">
    <location>
        <begin position="183"/>
        <end position="187"/>
    </location>
</feature>
<feature type="region of interest" description="Disordered" evidence="4">
    <location>
        <begin position="39"/>
        <end position="62"/>
    </location>
</feature>
<protein>
    <recommendedName>
        <fullName evidence="7">Thioredoxin domain-containing protein</fullName>
    </recommendedName>
</protein>
<dbReference type="GO" id="GO:0045454">
    <property type="term" value="P:cell redox homeostasis"/>
    <property type="evidence" value="ECO:0007669"/>
    <property type="project" value="UniProtKB-ARBA"/>
</dbReference>
<dbReference type="RefSeq" id="XP_003683928.1">
    <property type="nucleotide sequence ID" value="XM_003683880.1"/>
</dbReference>
<dbReference type="KEGG" id="tpf:TPHA_0A04190"/>
<dbReference type="EMBL" id="HE612856">
    <property type="protein sequence ID" value="CCE61494.1"/>
    <property type="molecule type" value="Genomic_DNA"/>
</dbReference>
<feature type="binding site" evidence="2">
    <location>
        <position position="183"/>
    </location>
    <ligand>
        <name>Cu cation</name>
        <dbReference type="ChEBI" id="CHEBI:23378"/>
    </ligand>
</feature>
<name>G8BNL6_TETPH</name>
<feature type="binding site" evidence="2">
    <location>
        <position position="274"/>
    </location>
    <ligand>
        <name>Cu cation</name>
        <dbReference type="ChEBI" id="CHEBI:23378"/>
    </ligand>
</feature>
<dbReference type="SUPFAM" id="SSF52833">
    <property type="entry name" value="Thioredoxin-like"/>
    <property type="match status" value="1"/>
</dbReference>
<evidence type="ECO:0008006" key="7">
    <source>
        <dbReference type="Google" id="ProtNLM"/>
    </source>
</evidence>
<evidence type="ECO:0000256" key="1">
    <source>
        <dbReference type="ARBA" id="ARBA00010996"/>
    </source>
</evidence>
<dbReference type="STRING" id="1071381.G8BNL6"/>
<reference evidence="5 6" key="1">
    <citation type="journal article" date="2011" name="Proc. Natl. Acad. Sci. U.S.A.">
        <title>Evolutionary erosion of yeast sex chromosomes by mating-type switching accidents.</title>
        <authorList>
            <person name="Gordon J.L."/>
            <person name="Armisen D."/>
            <person name="Proux-Wera E."/>
            <person name="Oheigeartaigh S.S."/>
            <person name="Byrne K.P."/>
            <person name="Wolfe K.H."/>
        </authorList>
    </citation>
    <scope>NUCLEOTIDE SEQUENCE [LARGE SCALE GENOMIC DNA]</scope>
    <source>
        <strain evidence="6">ATCC 24235 / CBS 4417 / NBRC 1672 / NRRL Y-8282 / UCD 70-5</strain>
    </source>
</reference>
<dbReference type="eggNOG" id="KOG2792">
    <property type="taxonomic scope" value="Eukaryota"/>
</dbReference>
<dbReference type="CDD" id="cd02968">
    <property type="entry name" value="SCO"/>
    <property type="match status" value="1"/>
</dbReference>
<evidence type="ECO:0000256" key="4">
    <source>
        <dbReference type="SAM" id="MobiDB-lite"/>
    </source>
</evidence>
<organism evidence="5 6">
    <name type="scientific">Tetrapisispora phaffii (strain ATCC 24235 / CBS 4417 / NBRC 1672 / NRRL Y-8282 / UCD 70-5)</name>
    <name type="common">Yeast</name>
    <name type="synonym">Fabospora phaffii</name>
    <dbReference type="NCBI Taxonomy" id="1071381"/>
    <lineage>
        <taxon>Eukaryota</taxon>
        <taxon>Fungi</taxon>
        <taxon>Dikarya</taxon>
        <taxon>Ascomycota</taxon>
        <taxon>Saccharomycotina</taxon>
        <taxon>Saccharomycetes</taxon>
        <taxon>Saccharomycetales</taxon>
        <taxon>Saccharomycetaceae</taxon>
        <taxon>Tetrapisispora</taxon>
    </lineage>
</organism>
<dbReference type="HOGENOM" id="CLU_050131_0_1_1"/>
<evidence type="ECO:0000313" key="5">
    <source>
        <dbReference type="EMBL" id="CCE61494.1"/>
    </source>
</evidence>
<dbReference type="OMA" id="MLYFRVE"/>
<comment type="similarity">
    <text evidence="1">Belongs to the SCO1/2 family.</text>
</comment>
<dbReference type="Gene3D" id="3.40.30.10">
    <property type="entry name" value="Glutaredoxin"/>
    <property type="match status" value="1"/>
</dbReference>
<dbReference type="GeneID" id="11532707"/>
<dbReference type="Pfam" id="PF02630">
    <property type="entry name" value="SCO1-SenC"/>
    <property type="match status" value="1"/>
</dbReference>
<dbReference type="PANTHER" id="PTHR12151:SF5">
    <property type="entry name" value="AT19154P"/>
    <property type="match status" value="1"/>
</dbReference>
<dbReference type="GO" id="GO:0034599">
    <property type="term" value="P:cellular response to oxidative stress"/>
    <property type="evidence" value="ECO:0007669"/>
    <property type="project" value="UniProtKB-ARBA"/>
</dbReference>
<keyword evidence="2" id="KW-0479">Metal-binding</keyword>
<evidence type="ECO:0000256" key="2">
    <source>
        <dbReference type="PIRSR" id="PIRSR603782-1"/>
    </source>
</evidence>
<dbReference type="PANTHER" id="PTHR12151">
    <property type="entry name" value="ELECTRON TRANSPORT PROTIN SCO1/SENC FAMILY MEMBER"/>
    <property type="match status" value="1"/>
</dbReference>
<dbReference type="OrthoDB" id="270009at2759"/>
<dbReference type="GO" id="GO:0033617">
    <property type="term" value="P:mitochondrial respiratory chain complex IV assembly"/>
    <property type="evidence" value="ECO:0007669"/>
    <property type="project" value="TreeGrafter"/>
</dbReference>
<feature type="compositionally biased region" description="Polar residues" evidence="4">
    <location>
        <begin position="39"/>
        <end position="58"/>
    </location>
</feature>
<dbReference type="GO" id="GO:0005507">
    <property type="term" value="F:copper ion binding"/>
    <property type="evidence" value="ECO:0007669"/>
    <property type="project" value="UniProtKB-ARBA"/>
</dbReference>
<dbReference type="InterPro" id="IPR036249">
    <property type="entry name" value="Thioredoxin-like_sf"/>
</dbReference>